<dbReference type="PANTHER" id="PTHR32507:SF7">
    <property type="entry name" value="K(+)_H(+) ANTIPORTER NHAP2"/>
    <property type="match status" value="1"/>
</dbReference>
<dbReference type="SUPFAM" id="SSF116726">
    <property type="entry name" value="TrkA C-terminal domain-like"/>
    <property type="match status" value="1"/>
</dbReference>
<dbReference type="InterPro" id="IPR006153">
    <property type="entry name" value="Cation/H_exchanger_TM"/>
</dbReference>
<feature type="transmembrane region" description="Helical" evidence="9">
    <location>
        <begin position="294"/>
        <end position="313"/>
    </location>
</feature>
<feature type="domain" description="RCK C-terminal" evidence="10">
    <location>
        <begin position="425"/>
        <end position="506"/>
    </location>
</feature>
<dbReference type="Gene3D" id="3.30.70.1450">
    <property type="entry name" value="Regulator of K+ conductance, C-terminal domain"/>
    <property type="match status" value="1"/>
</dbReference>
<dbReference type="Gene3D" id="1.20.1530.20">
    <property type="match status" value="1"/>
</dbReference>
<keyword evidence="8 9" id="KW-0472">Membrane</keyword>
<evidence type="ECO:0000256" key="8">
    <source>
        <dbReference type="ARBA" id="ARBA00023136"/>
    </source>
</evidence>
<protein>
    <submittedName>
        <fullName evidence="11">Potassium/proton antiporter</fullName>
    </submittedName>
</protein>
<feature type="transmembrane region" description="Helical" evidence="9">
    <location>
        <begin position="142"/>
        <end position="161"/>
    </location>
</feature>
<reference evidence="11 12" key="1">
    <citation type="submission" date="2023-05" db="EMBL/GenBank/DDBJ databases">
        <title>Comparative genomics reveals the evidence of polycyclic aromatic hydrocarbons degradation in moderately halophilic genus Pontibacillus.</title>
        <authorList>
            <person name="Yang H."/>
            <person name="Qian Z."/>
        </authorList>
    </citation>
    <scope>NUCLEOTIDE SEQUENCE [LARGE SCALE GENOMIC DNA]</scope>
    <source>
        <strain evidence="12">HN14</strain>
    </source>
</reference>
<proteinExistence type="predicted"/>
<evidence type="ECO:0000256" key="5">
    <source>
        <dbReference type="ARBA" id="ARBA00022692"/>
    </source>
</evidence>
<evidence type="ECO:0000313" key="11">
    <source>
        <dbReference type="EMBL" id="WIF98621.1"/>
    </source>
</evidence>
<evidence type="ECO:0000256" key="1">
    <source>
        <dbReference type="ARBA" id="ARBA00004651"/>
    </source>
</evidence>
<evidence type="ECO:0000259" key="10">
    <source>
        <dbReference type="PROSITE" id="PS51202"/>
    </source>
</evidence>
<keyword evidence="12" id="KW-1185">Reference proteome</keyword>
<feature type="transmembrane region" description="Helical" evidence="9">
    <location>
        <begin position="383"/>
        <end position="408"/>
    </location>
</feature>
<keyword evidence="4" id="KW-1003">Cell membrane</keyword>
<dbReference type="NCBIfam" id="NF003715">
    <property type="entry name" value="PRK05326.1-2"/>
    <property type="match status" value="1"/>
</dbReference>
<comment type="subcellular location">
    <subcellularLocation>
        <location evidence="1">Cell membrane</location>
        <topology evidence="1">Multi-pass membrane protein</topology>
    </subcellularLocation>
</comment>
<dbReference type="InterPro" id="IPR038770">
    <property type="entry name" value="Na+/solute_symporter_sf"/>
</dbReference>
<organism evidence="11 12">
    <name type="scientific">Pontibacillus chungwhensis</name>
    <dbReference type="NCBI Taxonomy" id="265426"/>
    <lineage>
        <taxon>Bacteria</taxon>
        <taxon>Bacillati</taxon>
        <taxon>Bacillota</taxon>
        <taxon>Bacilli</taxon>
        <taxon>Bacillales</taxon>
        <taxon>Bacillaceae</taxon>
        <taxon>Pontibacillus</taxon>
    </lineage>
</organism>
<dbReference type="InterPro" id="IPR036721">
    <property type="entry name" value="RCK_C_sf"/>
</dbReference>
<feature type="transmembrane region" description="Helical" evidence="9">
    <location>
        <begin position="80"/>
        <end position="98"/>
    </location>
</feature>
<evidence type="ECO:0000256" key="7">
    <source>
        <dbReference type="ARBA" id="ARBA00023065"/>
    </source>
</evidence>
<keyword evidence="2" id="KW-0813">Transport</keyword>
<dbReference type="Proteomes" id="UP001236652">
    <property type="component" value="Chromosome"/>
</dbReference>
<feature type="transmembrane region" description="Helical" evidence="9">
    <location>
        <begin position="356"/>
        <end position="377"/>
    </location>
</feature>
<name>A0ABY8V462_9BACI</name>
<dbReference type="NCBIfam" id="NF003716">
    <property type="entry name" value="PRK05326.1-3"/>
    <property type="match status" value="1"/>
</dbReference>
<accession>A0ABY8V462</accession>
<feature type="transmembrane region" description="Helical" evidence="9">
    <location>
        <begin position="110"/>
        <end position="130"/>
    </location>
</feature>
<evidence type="ECO:0000256" key="3">
    <source>
        <dbReference type="ARBA" id="ARBA00022449"/>
    </source>
</evidence>
<gene>
    <name evidence="11" type="ORF">QNI29_02830</name>
</gene>
<keyword evidence="5 9" id="KW-0812">Transmembrane</keyword>
<dbReference type="Pfam" id="PF02080">
    <property type="entry name" value="TrkA_C"/>
    <property type="match status" value="1"/>
</dbReference>
<feature type="transmembrane region" description="Helical" evidence="9">
    <location>
        <begin position="245"/>
        <end position="273"/>
    </location>
</feature>
<feature type="transmembrane region" description="Helical" evidence="9">
    <location>
        <begin position="23"/>
        <end position="43"/>
    </location>
</feature>
<keyword evidence="7" id="KW-0406">Ion transport</keyword>
<dbReference type="PROSITE" id="PS51202">
    <property type="entry name" value="RCK_C"/>
    <property type="match status" value="1"/>
</dbReference>
<feature type="transmembrane region" description="Helical" evidence="9">
    <location>
        <begin position="55"/>
        <end position="74"/>
    </location>
</feature>
<evidence type="ECO:0000256" key="9">
    <source>
        <dbReference type="SAM" id="Phobius"/>
    </source>
</evidence>
<evidence type="ECO:0000256" key="6">
    <source>
        <dbReference type="ARBA" id="ARBA00022989"/>
    </source>
</evidence>
<evidence type="ECO:0000256" key="2">
    <source>
        <dbReference type="ARBA" id="ARBA00022448"/>
    </source>
</evidence>
<sequence length="513" mass="55429">MGKIVRAFKRRCWKRTGFCIEELFQSNQTIMLIAILLITSVLVTKFSTRLGVPSLVLFIGVGMLVGSDGLGFVYFDNAGLAQTVGTFALVVILFEGGLETKWGVIKKVAFPALLLATVGVLITAGLVGVASKFIFDISWLEAFLFGSIVGSTDAAAVFAVLRGKNVKGNIEATLEAESGSNDPMAVFLTISFIELIQQPEANVFMLAGSFFWQMGIGLAVGLAIGKIGSMSINRINLDSGGLYPLFALSFALLTYSVSSLMQASGLLAVYAAALVIGNSELTYRHSILRFNEGFTWMMQISMFVILGLLVFPSQLFTSDVVGKGILLSVILIFIARPVAVFLSLGTFPFSIKEKLFLSWAGLRGAVPIVLATFPLMADLDDSQLIFNVVFFIVLTSTLLQGATITPLAKKFKLAGEARENPVHSLELISIGKANVELVEYEVTPTTSINGQSLESIEFPEGTLINAIIRRGDIVTPYGQTVIQEGDILYILVSKKNKSELQKLLQAETLQAQI</sequence>
<dbReference type="RefSeq" id="WP_255688800.1">
    <property type="nucleotide sequence ID" value="NZ_CP126446.1"/>
</dbReference>
<dbReference type="InterPro" id="IPR006037">
    <property type="entry name" value="RCK_C"/>
</dbReference>
<dbReference type="Pfam" id="PF00999">
    <property type="entry name" value="Na_H_Exchanger"/>
    <property type="match status" value="1"/>
</dbReference>
<feature type="transmembrane region" description="Helical" evidence="9">
    <location>
        <begin position="325"/>
        <end position="344"/>
    </location>
</feature>
<evidence type="ECO:0000313" key="12">
    <source>
        <dbReference type="Proteomes" id="UP001236652"/>
    </source>
</evidence>
<keyword evidence="3" id="KW-0050">Antiport</keyword>
<evidence type="ECO:0000256" key="4">
    <source>
        <dbReference type="ARBA" id="ARBA00022475"/>
    </source>
</evidence>
<keyword evidence="6 9" id="KW-1133">Transmembrane helix</keyword>
<dbReference type="PANTHER" id="PTHR32507">
    <property type="entry name" value="NA(+)/H(+) ANTIPORTER 1"/>
    <property type="match status" value="1"/>
</dbReference>
<dbReference type="EMBL" id="CP126446">
    <property type="protein sequence ID" value="WIF98621.1"/>
    <property type="molecule type" value="Genomic_DNA"/>
</dbReference>
<feature type="transmembrane region" description="Helical" evidence="9">
    <location>
        <begin position="203"/>
        <end position="225"/>
    </location>
</feature>